<reference evidence="2 3" key="1">
    <citation type="submission" date="2020-02" db="EMBL/GenBank/DDBJ databases">
        <authorList>
            <person name="Ferguson B K."/>
        </authorList>
    </citation>
    <scope>NUCLEOTIDE SEQUENCE [LARGE SCALE GENOMIC DNA]</scope>
</reference>
<evidence type="ECO:0000313" key="3">
    <source>
        <dbReference type="Proteomes" id="UP000479190"/>
    </source>
</evidence>
<evidence type="ECO:0000256" key="1">
    <source>
        <dbReference type="SAM" id="MobiDB-lite"/>
    </source>
</evidence>
<sequence>MRRSHPLRGITCSPNATFSVCHTGCRSKFSEIKEPNKVRECCVSKKPKLGVNEEPSEEPDTRMTDRRPTGRGPVGVDERGEEFFGAGRPMNDGPRAETVTGCDTA</sequence>
<evidence type="ECO:0000313" key="2">
    <source>
        <dbReference type="EMBL" id="CAB0044660.1"/>
    </source>
</evidence>
<accession>A0A6H5J808</accession>
<keyword evidence="3" id="KW-1185">Reference proteome</keyword>
<dbReference type="Proteomes" id="UP000479190">
    <property type="component" value="Unassembled WGS sequence"/>
</dbReference>
<feature type="non-terminal residue" evidence="2">
    <location>
        <position position="105"/>
    </location>
</feature>
<organism evidence="2 3">
    <name type="scientific">Trichogramma brassicae</name>
    <dbReference type="NCBI Taxonomy" id="86971"/>
    <lineage>
        <taxon>Eukaryota</taxon>
        <taxon>Metazoa</taxon>
        <taxon>Ecdysozoa</taxon>
        <taxon>Arthropoda</taxon>
        <taxon>Hexapoda</taxon>
        <taxon>Insecta</taxon>
        <taxon>Pterygota</taxon>
        <taxon>Neoptera</taxon>
        <taxon>Endopterygota</taxon>
        <taxon>Hymenoptera</taxon>
        <taxon>Apocrita</taxon>
        <taxon>Proctotrupomorpha</taxon>
        <taxon>Chalcidoidea</taxon>
        <taxon>Trichogrammatidae</taxon>
        <taxon>Trichogramma</taxon>
    </lineage>
</organism>
<protein>
    <submittedName>
        <fullName evidence="2">Uncharacterized protein</fullName>
    </submittedName>
</protein>
<dbReference type="AlphaFoldDB" id="A0A6H5J808"/>
<name>A0A6H5J808_9HYME</name>
<feature type="region of interest" description="Disordered" evidence="1">
    <location>
        <begin position="49"/>
        <end position="105"/>
    </location>
</feature>
<dbReference type="EMBL" id="CADCXV010001476">
    <property type="protein sequence ID" value="CAB0044660.1"/>
    <property type="molecule type" value="Genomic_DNA"/>
</dbReference>
<gene>
    <name evidence="2" type="ORF">TBRA_LOCUS16248</name>
</gene>
<feature type="compositionally biased region" description="Basic and acidic residues" evidence="1">
    <location>
        <begin position="59"/>
        <end position="68"/>
    </location>
</feature>
<proteinExistence type="predicted"/>